<protein>
    <submittedName>
        <fullName evidence="1">10262_t:CDS:1</fullName>
    </submittedName>
</protein>
<sequence>MNISELSVDKIYVEDVKNKVEFIQGVFSNKINLEPNIQGNMSAYFREIWLDRIIRHDEFLFQHLKDKKKKAKAKSEQVLEKLEMKNTKLIEYEEVISEIIFSDEISISFK</sequence>
<proteinExistence type="predicted"/>
<dbReference type="EMBL" id="CAJVPQ010001517">
    <property type="protein sequence ID" value="CAG8556749.1"/>
    <property type="molecule type" value="Genomic_DNA"/>
</dbReference>
<feature type="non-terminal residue" evidence="1">
    <location>
        <position position="110"/>
    </location>
</feature>
<evidence type="ECO:0000313" key="2">
    <source>
        <dbReference type="Proteomes" id="UP000789570"/>
    </source>
</evidence>
<dbReference type="Proteomes" id="UP000789570">
    <property type="component" value="Unassembled WGS sequence"/>
</dbReference>
<name>A0A9N9B689_9GLOM</name>
<accession>A0A9N9B689</accession>
<organism evidence="1 2">
    <name type="scientific">Funneliformis caledonium</name>
    <dbReference type="NCBI Taxonomy" id="1117310"/>
    <lineage>
        <taxon>Eukaryota</taxon>
        <taxon>Fungi</taxon>
        <taxon>Fungi incertae sedis</taxon>
        <taxon>Mucoromycota</taxon>
        <taxon>Glomeromycotina</taxon>
        <taxon>Glomeromycetes</taxon>
        <taxon>Glomerales</taxon>
        <taxon>Glomeraceae</taxon>
        <taxon>Funneliformis</taxon>
    </lineage>
</organism>
<evidence type="ECO:0000313" key="1">
    <source>
        <dbReference type="EMBL" id="CAG8556749.1"/>
    </source>
</evidence>
<keyword evidence="2" id="KW-1185">Reference proteome</keyword>
<comment type="caution">
    <text evidence="1">The sequence shown here is derived from an EMBL/GenBank/DDBJ whole genome shotgun (WGS) entry which is preliminary data.</text>
</comment>
<dbReference type="AlphaFoldDB" id="A0A9N9B689"/>
<reference evidence="1" key="1">
    <citation type="submission" date="2021-06" db="EMBL/GenBank/DDBJ databases">
        <authorList>
            <person name="Kallberg Y."/>
            <person name="Tangrot J."/>
            <person name="Rosling A."/>
        </authorList>
    </citation>
    <scope>NUCLEOTIDE SEQUENCE</scope>
    <source>
        <strain evidence="1">UK204</strain>
    </source>
</reference>
<gene>
    <name evidence="1" type="ORF">FCALED_LOCUS6394</name>
</gene>